<dbReference type="Gene3D" id="1.10.390.10">
    <property type="entry name" value="Neutral Protease Domain 2"/>
    <property type="match status" value="1"/>
</dbReference>
<keyword evidence="1" id="KW-1133">Transmembrane helix</keyword>
<feature type="transmembrane region" description="Helical" evidence="1">
    <location>
        <begin position="449"/>
        <end position="467"/>
    </location>
</feature>
<accession>A0A7J5ACU2</accession>
<dbReference type="GO" id="GO:0008270">
    <property type="term" value="F:zinc ion binding"/>
    <property type="evidence" value="ECO:0007669"/>
    <property type="project" value="InterPro"/>
</dbReference>
<dbReference type="OrthoDB" id="100605at2"/>
<comment type="caution">
    <text evidence="3">The sequence shown here is derived from an EMBL/GenBank/DDBJ whole genome shotgun (WGS) entry which is preliminary data.</text>
</comment>
<dbReference type="Proteomes" id="UP000467305">
    <property type="component" value="Unassembled WGS sequence"/>
</dbReference>
<keyword evidence="1" id="KW-0472">Membrane</keyword>
<keyword evidence="1" id="KW-0812">Transmembrane</keyword>
<dbReference type="Pfam" id="PF01433">
    <property type="entry name" value="Peptidase_M1"/>
    <property type="match status" value="1"/>
</dbReference>
<feature type="transmembrane region" description="Helical" evidence="1">
    <location>
        <begin position="571"/>
        <end position="593"/>
    </location>
</feature>
<feature type="transmembrane region" description="Helical" evidence="1">
    <location>
        <begin position="323"/>
        <end position="344"/>
    </location>
</feature>
<dbReference type="GO" id="GO:0008237">
    <property type="term" value="F:metallopeptidase activity"/>
    <property type="evidence" value="ECO:0007669"/>
    <property type="project" value="InterPro"/>
</dbReference>
<keyword evidence="4" id="KW-1185">Reference proteome</keyword>
<feature type="transmembrane region" description="Helical" evidence="1">
    <location>
        <begin position="244"/>
        <end position="265"/>
    </location>
</feature>
<sequence>MFYTIFKHELNYWLKKPVTYIFTAILFLIAIFLSSSSAGIFDFLTVTTGSSIIVNSPSGINGLFNGMATFLFFLFPSIIGISVYRDYKSEMHSILYSYPFSKANYLSAKFLSSFVVVLLIILVAGIGLFLGFRLPGTNQEIVGAFNFSAYTHSYLIYIIPNVLLFGAIVFGVVTFTRNIAAGFITVVLLMFVQGVAESFLSNPDNRFWSALFDPFGSQAASYYTRYWTVAEQNELMLPFKGVIIYNRLLWLGIASVILAGVYKLFSFTQSAFTFSFKKSKGERIIKHNFGGITRIELPKVTYDYSFINDLKTTWKLSNVDFKYIFKSWPFIAILLVGLISLLVFAQTAGELFGTKTYPTTWQMLLLPGTVFTFFINLLTFLYAGMLIRRGEIAKTNHLIDVTPVKNWTLLVSKFIAIIKMQIVLLGVIVVAGVLFQIYKGYYNFELGHYFYEVYVLMFIHFVIWAFLAMLTQTLIKNQYLGLFVLLVFLIGLPLLSLAGIEQSVFKYNQGSNYQYSDMNEYGASFNRYFAYKIYWFIGGLILLILAKLFWMRGITFSFAERLKIAKERLNYKVIAVLSVLTLLFFGLGGRIYYENNVLNTRLSSKEREQLRVDWEKNYKKYEGKAQPRIVAVNVDMNIFPKIRDFKSSGIYKMINKTSEAIDSVFLNHNDYPSTFEFNKPNTLVLEDTVQNFDIYKFKTPIQPGDSLELKFTVHNKPNTFLRNHSPVLENGTFINSGIYPSLGYASGGELRDDETRKKFGLPKNELRPHPTDSTALGDTYISKDSDWIDFEATVSTSEDQIAIAPGYLQKEWTKDGRRYFHYKMDSKILNFYAFNSAKYEVKKDKWNDVNLEIYYQKGHEYNLDRMFKGIKASLDYNSKNFSPYQHRQVRIIEFPRTEGSFAQSFPNTIPFSEAVGFIADVDDTDEGGVDYPFAITVHELAHQWWAHQVIGADVLGATMLSESLSEYVSLKVLEHEYGKTKMRKFLKKSLDDYLQQRTFERKREKALMYNDGQGYIRYQKGSLVFYALSDYIGEDKLNNALKEYVEKVKFQDAPYTTSIEMVDYIKKATPDSLQYVIKDMFETITLYKNRVTKVESKELENGKYQVDIEFEVSKYRNDEKGKRFYGEQAGDTLTYKTEKMKKPVLSVKLADYVDIGIFGEEEVDGKKKEIELYLKKHKITQINNKVSIIVNKKPVEVGVDPYNKLIDTKSDDNRRKL</sequence>
<feature type="transmembrane region" description="Helical" evidence="1">
    <location>
        <begin position="414"/>
        <end position="437"/>
    </location>
</feature>
<dbReference type="Pfam" id="PF12679">
    <property type="entry name" value="ABC2_membrane_2"/>
    <property type="match status" value="1"/>
</dbReference>
<feature type="transmembrane region" description="Helical" evidence="1">
    <location>
        <begin position="479"/>
        <end position="500"/>
    </location>
</feature>
<feature type="domain" description="Peptidase M1 membrane alanine aminopeptidase" evidence="2">
    <location>
        <begin position="934"/>
        <end position="1071"/>
    </location>
</feature>
<dbReference type="EMBL" id="WAAU01000024">
    <property type="protein sequence ID" value="KAB1155330.1"/>
    <property type="molecule type" value="Genomic_DNA"/>
</dbReference>
<feature type="transmembrane region" description="Helical" evidence="1">
    <location>
        <begin position="110"/>
        <end position="134"/>
    </location>
</feature>
<dbReference type="SUPFAM" id="SSF55486">
    <property type="entry name" value="Metalloproteases ('zincins'), catalytic domain"/>
    <property type="match status" value="1"/>
</dbReference>
<feature type="transmembrane region" description="Helical" evidence="1">
    <location>
        <begin position="180"/>
        <end position="200"/>
    </location>
</feature>
<feature type="transmembrane region" description="Helical" evidence="1">
    <location>
        <begin position="364"/>
        <end position="387"/>
    </location>
</feature>
<evidence type="ECO:0000313" key="3">
    <source>
        <dbReference type="EMBL" id="KAB1155330.1"/>
    </source>
</evidence>
<evidence type="ECO:0000313" key="4">
    <source>
        <dbReference type="Proteomes" id="UP000467305"/>
    </source>
</evidence>
<protein>
    <recommendedName>
        <fullName evidence="2">Peptidase M1 membrane alanine aminopeptidase domain-containing protein</fullName>
    </recommendedName>
</protein>
<dbReference type="InterPro" id="IPR014782">
    <property type="entry name" value="Peptidase_M1_dom"/>
</dbReference>
<organism evidence="3 4">
    <name type="scientific">Tenacibaculum aiptasiae</name>
    <dbReference type="NCBI Taxonomy" id="426481"/>
    <lineage>
        <taxon>Bacteria</taxon>
        <taxon>Pseudomonadati</taxon>
        <taxon>Bacteroidota</taxon>
        <taxon>Flavobacteriia</taxon>
        <taxon>Flavobacteriales</taxon>
        <taxon>Flavobacteriaceae</taxon>
        <taxon>Tenacibaculum</taxon>
    </lineage>
</organism>
<feature type="transmembrane region" description="Helical" evidence="1">
    <location>
        <begin position="154"/>
        <end position="173"/>
    </location>
</feature>
<feature type="transmembrane region" description="Helical" evidence="1">
    <location>
        <begin position="64"/>
        <end position="84"/>
    </location>
</feature>
<dbReference type="InterPro" id="IPR027268">
    <property type="entry name" value="Peptidase_M4/M1_CTD_sf"/>
</dbReference>
<feature type="transmembrane region" description="Helical" evidence="1">
    <location>
        <begin position="533"/>
        <end position="550"/>
    </location>
</feature>
<dbReference type="RefSeq" id="WP_150900439.1">
    <property type="nucleotide sequence ID" value="NZ_WAAU01000024.1"/>
</dbReference>
<dbReference type="Pfam" id="PF12730">
    <property type="entry name" value="ABC2_membrane_4"/>
    <property type="match status" value="1"/>
</dbReference>
<evidence type="ECO:0000256" key="1">
    <source>
        <dbReference type="SAM" id="Phobius"/>
    </source>
</evidence>
<name>A0A7J5ACU2_9FLAO</name>
<proteinExistence type="predicted"/>
<dbReference type="AlphaFoldDB" id="A0A7J5ACU2"/>
<feature type="transmembrane region" description="Helical" evidence="1">
    <location>
        <begin position="20"/>
        <end position="44"/>
    </location>
</feature>
<evidence type="ECO:0000259" key="2">
    <source>
        <dbReference type="Pfam" id="PF01433"/>
    </source>
</evidence>
<reference evidence="3 4" key="1">
    <citation type="submission" date="2019-09" db="EMBL/GenBank/DDBJ databases">
        <authorList>
            <person name="Cao W.R."/>
        </authorList>
    </citation>
    <scope>NUCLEOTIDE SEQUENCE [LARGE SCALE GENOMIC DNA]</scope>
    <source>
        <strain evidence="4">a4</strain>
    </source>
</reference>
<gene>
    <name evidence="3" type="ORF">F7018_12715</name>
</gene>